<sequence>MSLQLILDHPTFNKTLRFLDTTPKREKTYRLVAYLSRFLSYYLQRQGFSPEAVATCISVKNNVSTIRKAMRFGKPLWHIRDASKVYRNKNLAFRWSQIFRNLFYAGYLTCDGLVLLKAIGIIDKGKLPNVGTWAARFWLLGVISSLLGGIQKVVSYNKFKKELRQEEKDLDKLKAVNENLYVAKRKIVWDLLDGFIALNTLKYLNFTEGDIGLAGVITSLMGLTDMWRATA</sequence>
<keyword evidence="6" id="KW-1133">Transmembrane helix</keyword>
<comment type="caution">
    <text evidence="7">The sequence shown here is derived from an EMBL/GenBank/DDBJ whole genome shotgun (WGS) entry which is preliminary data.</text>
</comment>
<dbReference type="GeneID" id="54782869"/>
<accession>A0A642UMF4</accession>
<gene>
    <name evidence="7" type="ORF">DIURU_004218</name>
</gene>
<reference evidence="7 8" key="1">
    <citation type="submission" date="2019-07" db="EMBL/GenBank/DDBJ databases">
        <title>Genome assembly of two rare yeast pathogens: Diutina rugosa and Trichomonascus ciferrii.</title>
        <authorList>
            <person name="Mixao V."/>
            <person name="Saus E."/>
            <person name="Hansen A."/>
            <person name="Lass-Flor C."/>
            <person name="Gabaldon T."/>
        </authorList>
    </citation>
    <scope>NUCLEOTIDE SEQUENCE [LARGE SCALE GENOMIC DNA]</scope>
    <source>
        <strain evidence="7 8">CBS 613</strain>
    </source>
</reference>
<dbReference type="GO" id="GO:0005778">
    <property type="term" value="C:peroxisomal membrane"/>
    <property type="evidence" value="ECO:0007669"/>
    <property type="project" value="UniProtKB-SubCell"/>
</dbReference>
<keyword evidence="5" id="KW-0175">Coiled coil</keyword>
<dbReference type="InterPro" id="IPR008733">
    <property type="entry name" value="PEX11"/>
</dbReference>
<dbReference type="OrthoDB" id="411017at2759"/>
<evidence type="ECO:0000313" key="8">
    <source>
        <dbReference type="Proteomes" id="UP000449547"/>
    </source>
</evidence>
<keyword evidence="6" id="KW-0812">Transmembrane</keyword>
<dbReference type="GO" id="GO:0016559">
    <property type="term" value="P:peroxisome fission"/>
    <property type="evidence" value="ECO:0007669"/>
    <property type="project" value="InterPro"/>
</dbReference>
<dbReference type="PANTHER" id="PTHR12652">
    <property type="entry name" value="PEROXISOMAL BIOGENESIS FACTOR 11"/>
    <property type="match status" value="1"/>
</dbReference>
<evidence type="ECO:0000256" key="2">
    <source>
        <dbReference type="ARBA" id="ARBA00023136"/>
    </source>
</evidence>
<feature type="transmembrane region" description="Helical" evidence="6">
    <location>
        <begin position="102"/>
        <end position="122"/>
    </location>
</feature>
<evidence type="ECO:0000256" key="5">
    <source>
        <dbReference type="SAM" id="Coils"/>
    </source>
</evidence>
<keyword evidence="1" id="KW-0962">Peroxisome biogenesis</keyword>
<evidence type="ECO:0000313" key="7">
    <source>
        <dbReference type="EMBL" id="KAA8899551.1"/>
    </source>
</evidence>
<name>A0A642UMF4_DIURU</name>
<keyword evidence="3" id="KW-0576">Peroxisome</keyword>
<evidence type="ECO:0000256" key="6">
    <source>
        <dbReference type="SAM" id="Phobius"/>
    </source>
</evidence>
<evidence type="ECO:0008006" key="9">
    <source>
        <dbReference type="Google" id="ProtNLM"/>
    </source>
</evidence>
<dbReference type="AlphaFoldDB" id="A0A642UMF4"/>
<dbReference type="EMBL" id="SWFT01000122">
    <property type="protein sequence ID" value="KAA8899551.1"/>
    <property type="molecule type" value="Genomic_DNA"/>
</dbReference>
<proteinExistence type="predicted"/>
<dbReference type="VEuPathDB" id="FungiDB:DIURU_004218"/>
<dbReference type="OMA" id="AYHPTVA"/>
<dbReference type="Pfam" id="PF05648">
    <property type="entry name" value="PEX11"/>
    <property type="match status" value="1"/>
</dbReference>
<dbReference type="RefSeq" id="XP_034010952.1">
    <property type="nucleotide sequence ID" value="XM_034157067.1"/>
</dbReference>
<feature type="transmembrane region" description="Helical" evidence="6">
    <location>
        <begin position="134"/>
        <end position="154"/>
    </location>
</feature>
<dbReference type="Proteomes" id="UP000449547">
    <property type="component" value="Unassembled WGS sequence"/>
</dbReference>
<keyword evidence="8" id="KW-1185">Reference proteome</keyword>
<evidence type="ECO:0000256" key="4">
    <source>
        <dbReference type="ARBA" id="ARBA00046271"/>
    </source>
</evidence>
<evidence type="ECO:0000256" key="1">
    <source>
        <dbReference type="ARBA" id="ARBA00022593"/>
    </source>
</evidence>
<evidence type="ECO:0000256" key="3">
    <source>
        <dbReference type="ARBA" id="ARBA00023140"/>
    </source>
</evidence>
<protein>
    <recommendedName>
        <fullName evidence="9">Peroxisomal membrane protein PMP27</fullName>
    </recommendedName>
</protein>
<feature type="coiled-coil region" evidence="5">
    <location>
        <begin position="156"/>
        <end position="183"/>
    </location>
</feature>
<keyword evidence="2 6" id="KW-0472">Membrane</keyword>
<comment type="subcellular location">
    <subcellularLocation>
        <location evidence="4">Peroxisome membrane</location>
    </subcellularLocation>
</comment>
<organism evidence="7 8">
    <name type="scientific">Diutina rugosa</name>
    <name type="common">Yeast</name>
    <name type="synonym">Candida rugosa</name>
    <dbReference type="NCBI Taxonomy" id="5481"/>
    <lineage>
        <taxon>Eukaryota</taxon>
        <taxon>Fungi</taxon>
        <taxon>Dikarya</taxon>
        <taxon>Ascomycota</taxon>
        <taxon>Saccharomycotina</taxon>
        <taxon>Pichiomycetes</taxon>
        <taxon>Debaryomycetaceae</taxon>
        <taxon>Diutina</taxon>
    </lineage>
</organism>
<dbReference type="PANTHER" id="PTHR12652:SF50">
    <property type="entry name" value="PEROXIN 11"/>
    <property type="match status" value="1"/>
</dbReference>